<dbReference type="Gene3D" id="3.90.870.10">
    <property type="entry name" value="DHBP synthase"/>
    <property type="match status" value="1"/>
</dbReference>
<dbReference type="HOGENOM" id="CLU_031397_6_0_6"/>
<dbReference type="STRING" id="314278.NB231_11659"/>
<dbReference type="GO" id="GO:0000049">
    <property type="term" value="F:tRNA binding"/>
    <property type="evidence" value="ECO:0007669"/>
    <property type="project" value="TreeGrafter"/>
</dbReference>
<evidence type="ECO:0000256" key="7">
    <source>
        <dbReference type="ARBA" id="ARBA00022840"/>
    </source>
</evidence>
<evidence type="ECO:0000256" key="3">
    <source>
        <dbReference type="ARBA" id="ARBA00022679"/>
    </source>
</evidence>
<dbReference type="InterPro" id="IPR050156">
    <property type="entry name" value="TC-AMP_synthase_SUA5"/>
</dbReference>
<comment type="subcellular location">
    <subcellularLocation>
        <location evidence="1 9">Cytoplasm</location>
    </subcellularLocation>
</comment>
<dbReference type="RefSeq" id="WP_005002703.1">
    <property type="nucleotide sequence ID" value="NZ_CH672427.1"/>
</dbReference>
<keyword evidence="3 9" id="KW-0808">Transferase</keyword>
<evidence type="ECO:0000259" key="10">
    <source>
        <dbReference type="PROSITE" id="PS51163"/>
    </source>
</evidence>
<keyword evidence="2 9" id="KW-0963">Cytoplasm</keyword>
<evidence type="ECO:0000256" key="8">
    <source>
        <dbReference type="ARBA" id="ARBA00048366"/>
    </source>
</evidence>
<dbReference type="PROSITE" id="PS51163">
    <property type="entry name" value="YRDC"/>
    <property type="match status" value="1"/>
</dbReference>
<evidence type="ECO:0000256" key="9">
    <source>
        <dbReference type="HAMAP-Rule" id="MF_01852"/>
    </source>
</evidence>
<dbReference type="GO" id="GO:0005737">
    <property type="term" value="C:cytoplasm"/>
    <property type="evidence" value="ECO:0007669"/>
    <property type="project" value="UniProtKB-SubCell"/>
</dbReference>
<keyword evidence="6 9" id="KW-0547">Nucleotide-binding</keyword>
<accession>A4BP89</accession>
<dbReference type="GO" id="GO:0061710">
    <property type="term" value="F:L-threonylcarbamoyladenylate synthase"/>
    <property type="evidence" value="ECO:0007669"/>
    <property type="project" value="UniProtKB-EC"/>
</dbReference>
<keyword evidence="7 9" id="KW-0067">ATP-binding</keyword>
<dbReference type="GO" id="GO:0005524">
    <property type="term" value="F:ATP binding"/>
    <property type="evidence" value="ECO:0007669"/>
    <property type="project" value="UniProtKB-UniRule"/>
</dbReference>
<dbReference type="Pfam" id="PF01300">
    <property type="entry name" value="Sua5_yciO_yrdC"/>
    <property type="match status" value="1"/>
</dbReference>
<evidence type="ECO:0000256" key="5">
    <source>
        <dbReference type="ARBA" id="ARBA00022695"/>
    </source>
</evidence>
<evidence type="ECO:0000256" key="2">
    <source>
        <dbReference type="ARBA" id="ARBA00022490"/>
    </source>
</evidence>
<dbReference type="InterPro" id="IPR023535">
    <property type="entry name" value="TC-AMP_synthase"/>
</dbReference>
<feature type="domain" description="YrdC-like" evidence="10">
    <location>
        <begin position="7"/>
        <end position="188"/>
    </location>
</feature>
<dbReference type="GO" id="GO:0002949">
    <property type="term" value="P:tRNA threonylcarbamoyladenosine modification"/>
    <property type="evidence" value="ECO:0007669"/>
    <property type="project" value="UniProtKB-UniRule"/>
</dbReference>
<dbReference type="EC" id="2.7.7.87" evidence="9"/>
<organism evidence="11 12">
    <name type="scientific">Nitrococcus mobilis Nb-231</name>
    <dbReference type="NCBI Taxonomy" id="314278"/>
    <lineage>
        <taxon>Bacteria</taxon>
        <taxon>Pseudomonadati</taxon>
        <taxon>Pseudomonadota</taxon>
        <taxon>Gammaproteobacteria</taxon>
        <taxon>Chromatiales</taxon>
        <taxon>Ectothiorhodospiraceae</taxon>
        <taxon>Nitrococcus</taxon>
    </lineage>
</organism>
<dbReference type="eggNOG" id="COG0009">
    <property type="taxonomic scope" value="Bacteria"/>
</dbReference>
<keyword evidence="4 9" id="KW-0819">tRNA processing</keyword>
<gene>
    <name evidence="9" type="primary">tsaC</name>
    <name evidence="11" type="ORF">NB231_11659</name>
</gene>
<proteinExistence type="inferred from homology"/>
<dbReference type="InterPro" id="IPR017945">
    <property type="entry name" value="DHBP_synth_RibB-like_a/b_dom"/>
</dbReference>
<name>A4BP89_9GAMM</name>
<keyword evidence="5 9" id="KW-0548">Nucleotidyltransferase</keyword>
<evidence type="ECO:0000256" key="6">
    <source>
        <dbReference type="ARBA" id="ARBA00022741"/>
    </source>
</evidence>
<comment type="function">
    <text evidence="9">Required for the formation of a threonylcarbamoyl group on adenosine at position 37 (t(6)A37) in tRNAs that read codons beginning with adenine. Catalyzes the conversion of L-threonine, HCO(3)(-)/CO(2) and ATP to give threonylcarbamoyl-AMP (TC-AMP) as the acyladenylate intermediate, with the release of diphosphate.</text>
</comment>
<comment type="similarity">
    <text evidence="9">Belongs to the SUA5 family. TsaC subfamily.</text>
</comment>
<dbReference type="EMBL" id="AAOF01000003">
    <property type="protein sequence ID" value="EAR22390.1"/>
    <property type="molecule type" value="Genomic_DNA"/>
</dbReference>
<keyword evidence="12" id="KW-1185">Reference proteome</keyword>
<dbReference type="PANTHER" id="PTHR17490:SF18">
    <property type="entry name" value="THREONYLCARBAMOYL-AMP SYNTHASE"/>
    <property type="match status" value="1"/>
</dbReference>
<dbReference type="OrthoDB" id="9814580at2"/>
<evidence type="ECO:0000256" key="4">
    <source>
        <dbReference type="ARBA" id="ARBA00022694"/>
    </source>
</evidence>
<evidence type="ECO:0000256" key="1">
    <source>
        <dbReference type="ARBA" id="ARBA00004496"/>
    </source>
</evidence>
<evidence type="ECO:0000313" key="11">
    <source>
        <dbReference type="EMBL" id="EAR22390.1"/>
    </source>
</evidence>
<comment type="caution">
    <text evidence="11">The sequence shown here is derived from an EMBL/GenBank/DDBJ whole genome shotgun (WGS) entry which is preliminary data.</text>
</comment>
<dbReference type="InterPro" id="IPR006070">
    <property type="entry name" value="Sua5-like_dom"/>
</dbReference>
<evidence type="ECO:0000313" key="12">
    <source>
        <dbReference type="Proteomes" id="UP000003374"/>
    </source>
</evidence>
<reference evidence="11 12" key="1">
    <citation type="submission" date="2006-02" db="EMBL/GenBank/DDBJ databases">
        <authorList>
            <person name="Waterbury J."/>
            <person name="Ferriera S."/>
            <person name="Johnson J."/>
            <person name="Kravitz S."/>
            <person name="Halpern A."/>
            <person name="Remington K."/>
            <person name="Beeson K."/>
            <person name="Tran B."/>
            <person name="Rogers Y.-H."/>
            <person name="Friedman R."/>
            <person name="Venter J.C."/>
        </authorList>
    </citation>
    <scope>NUCLEOTIDE SEQUENCE [LARGE SCALE GENOMIC DNA]</scope>
    <source>
        <strain evidence="11 12">Nb-231</strain>
    </source>
</reference>
<dbReference type="PANTHER" id="PTHR17490">
    <property type="entry name" value="SUA5"/>
    <property type="match status" value="1"/>
</dbReference>
<dbReference type="AlphaFoldDB" id="A4BP89"/>
<comment type="catalytic activity">
    <reaction evidence="8 9">
        <text>L-threonine + hydrogencarbonate + ATP = L-threonylcarbamoyladenylate + diphosphate + H2O</text>
        <dbReference type="Rhea" id="RHEA:36407"/>
        <dbReference type="ChEBI" id="CHEBI:15377"/>
        <dbReference type="ChEBI" id="CHEBI:17544"/>
        <dbReference type="ChEBI" id="CHEBI:30616"/>
        <dbReference type="ChEBI" id="CHEBI:33019"/>
        <dbReference type="ChEBI" id="CHEBI:57926"/>
        <dbReference type="ChEBI" id="CHEBI:73682"/>
        <dbReference type="EC" id="2.7.7.87"/>
    </reaction>
</comment>
<sequence>MVRAPSGFRLCRYAALLSAGGVIAYPTEAVYGLGCDPRRRDAVVRLLELKGRSARKGLILIAPEADWLAEYMAPLSEAVAAQMMASWPGPVTWVVPAAARAPIWLTGGRGTIALRVTAHPVASALCRAFGGALVSTSANRAGGTPARTALRTRLLFGPDLDAVVPGKLGELDRPTPILDARSGMILRE</sequence>
<dbReference type="GO" id="GO:0006450">
    <property type="term" value="P:regulation of translational fidelity"/>
    <property type="evidence" value="ECO:0007669"/>
    <property type="project" value="TreeGrafter"/>
</dbReference>
<dbReference type="Proteomes" id="UP000003374">
    <property type="component" value="Unassembled WGS sequence"/>
</dbReference>
<protein>
    <recommendedName>
        <fullName evidence="9">Threonylcarbamoyl-AMP synthase</fullName>
        <shortName evidence="9">TC-AMP synthase</shortName>
        <ecNumber evidence="9">2.7.7.87</ecNumber>
    </recommendedName>
    <alternativeName>
        <fullName evidence="9">L-threonylcarbamoyladenylate synthase</fullName>
    </alternativeName>
    <alternativeName>
        <fullName evidence="9">t(6)A37 threonylcarbamoyladenosine biosynthesis protein TsaC</fullName>
    </alternativeName>
    <alternativeName>
        <fullName evidence="9">tRNA threonylcarbamoyladenosine biosynthesis protein TsaC</fullName>
    </alternativeName>
</protein>
<dbReference type="GO" id="GO:0003725">
    <property type="term" value="F:double-stranded RNA binding"/>
    <property type="evidence" value="ECO:0007669"/>
    <property type="project" value="InterPro"/>
</dbReference>
<dbReference type="SUPFAM" id="SSF55821">
    <property type="entry name" value="YrdC/RibB"/>
    <property type="match status" value="1"/>
</dbReference>
<dbReference type="HAMAP" id="MF_01852">
    <property type="entry name" value="TsaC"/>
    <property type="match status" value="1"/>
</dbReference>